<name>A0ABP3Z6D1_9ACTN</name>
<sequence>MWTLVSASWATRYTVRSAAGALGLPDQPLPGERSIAITRSLVTAFFDTHLKDRRRPVLDRPSETFPEVKTW</sequence>
<evidence type="ECO:0000313" key="2">
    <source>
        <dbReference type="Proteomes" id="UP001501578"/>
    </source>
</evidence>
<proteinExistence type="predicted"/>
<protein>
    <submittedName>
        <fullName evidence="1">Uncharacterized protein</fullName>
    </submittedName>
</protein>
<dbReference type="EMBL" id="BAAAHQ010000001">
    <property type="protein sequence ID" value="GAA0913545.1"/>
    <property type="molecule type" value="Genomic_DNA"/>
</dbReference>
<keyword evidence="2" id="KW-1185">Reference proteome</keyword>
<accession>A0ABP3Z6D1</accession>
<comment type="caution">
    <text evidence="1">The sequence shown here is derived from an EMBL/GenBank/DDBJ whole genome shotgun (WGS) entry which is preliminary data.</text>
</comment>
<organism evidence="1 2">
    <name type="scientific">Nonomuraea longicatena</name>
    <dbReference type="NCBI Taxonomy" id="83682"/>
    <lineage>
        <taxon>Bacteria</taxon>
        <taxon>Bacillati</taxon>
        <taxon>Actinomycetota</taxon>
        <taxon>Actinomycetes</taxon>
        <taxon>Streptosporangiales</taxon>
        <taxon>Streptosporangiaceae</taxon>
        <taxon>Nonomuraea</taxon>
    </lineage>
</organism>
<gene>
    <name evidence="1" type="ORF">GCM10009560_05840</name>
</gene>
<reference evidence="2" key="1">
    <citation type="journal article" date="2019" name="Int. J. Syst. Evol. Microbiol.">
        <title>The Global Catalogue of Microorganisms (GCM) 10K type strain sequencing project: providing services to taxonomists for standard genome sequencing and annotation.</title>
        <authorList>
            <consortium name="The Broad Institute Genomics Platform"/>
            <consortium name="The Broad Institute Genome Sequencing Center for Infectious Disease"/>
            <person name="Wu L."/>
            <person name="Ma J."/>
        </authorList>
    </citation>
    <scope>NUCLEOTIDE SEQUENCE [LARGE SCALE GENOMIC DNA]</scope>
    <source>
        <strain evidence="2">JCM 11136</strain>
    </source>
</reference>
<dbReference type="Proteomes" id="UP001501578">
    <property type="component" value="Unassembled WGS sequence"/>
</dbReference>
<evidence type="ECO:0000313" key="1">
    <source>
        <dbReference type="EMBL" id="GAA0913545.1"/>
    </source>
</evidence>